<dbReference type="GO" id="GO:0004521">
    <property type="term" value="F:RNA endonuclease activity"/>
    <property type="evidence" value="ECO:0007669"/>
    <property type="project" value="TreeGrafter"/>
</dbReference>
<keyword evidence="1 5" id="KW-0378">Hydrolase</keyword>
<dbReference type="Pfam" id="PF10996">
    <property type="entry name" value="Beta-Casp"/>
    <property type="match status" value="1"/>
</dbReference>
<feature type="domain" description="Beta-Casp" evidence="3">
    <location>
        <begin position="252"/>
        <end position="377"/>
    </location>
</feature>
<dbReference type="GO" id="GO:0016787">
    <property type="term" value="F:hydrolase activity"/>
    <property type="evidence" value="ECO:0007669"/>
    <property type="project" value="UniProtKB-KW"/>
</dbReference>
<dbReference type="InterPro" id="IPR001279">
    <property type="entry name" value="Metallo-B-lactamas"/>
</dbReference>
<dbReference type="InterPro" id="IPR036866">
    <property type="entry name" value="RibonucZ/Hydroxyglut_hydro"/>
</dbReference>
<dbReference type="SMART" id="SM00849">
    <property type="entry name" value="Lactamase_B"/>
    <property type="match status" value="1"/>
</dbReference>
<gene>
    <name evidence="5" type="ORF">NCTC13028_02577</name>
    <name evidence="4" type="ORF">SAMN05216497_101111</name>
</gene>
<feature type="domain" description="Metallo-beta-lactamase" evidence="2">
    <location>
        <begin position="13"/>
        <end position="232"/>
    </location>
</feature>
<protein>
    <submittedName>
        <fullName evidence="5">Cleavage and polyadenylation specificity factor</fullName>
        <ecNumber evidence="5">3.1.-.-</ecNumber>
    </submittedName>
    <submittedName>
        <fullName evidence="4">Metallo-beta-lactamase family protein</fullName>
    </submittedName>
</protein>
<dbReference type="Pfam" id="PF00753">
    <property type="entry name" value="Lactamase_B"/>
    <property type="match status" value="1"/>
</dbReference>
<proteinExistence type="predicted"/>
<keyword evidence="6" id="KW-1185">Reference proteome</keyword>
<evidence type="ECO:0000313" key="7">
    <source>
        <dbReference type="Proteomes" id="UP000250223"/>
    </source>
</evidence>
<organism evidence="5 7">
    <name type="scientific">Clostridium cochlearium</name>
    <dbReference type="NCBI Taxonomy" id="1494"/>
    <lineage>
        <taxon>Bacteria</taxon>
        <taxon>Bacillati</taxon>
        <taxon>Bacillota</taxon>
        <taxon>Clostridia</taxon>
        <taxon>Eubacteriales</taxon>
        <taxon>Clostridiaceae</taxon>
        <taxon>Clostridium</taxon>
    </lineage>
</organism>
<dbReference type="Proteomes" id="UP000198811">
    <property type="component" value="Unassembled WGS sequence"/>
</dbReference>
<evidence type="ECO:0000256" key="1">
    <source>
        <dbReference type="ARBA" id="ARBA00022801"/>
    </source>
</evidence>
<sequence length="506" mass="57220">MKIEFFGAAGCVTGSCHLVKIRDKNILLDCGLYQGKDEKERGNETFNFNPKEIDYVILSHAHIDHSGRIPLLYKQGFKGRVICTEGTKDLCSIMLLDSGHIQEMEAEWISRKRMRLGLQPVEALYTSKIAELSLYLFDGYPYNQWIEIFDGLKVRFKDAGHLLGSSIIELLINEDGKDTKLVYSGDLGNKGKPIIKDPTIIEEADYLILETTYGDRLHENLDTDLRELVDIIKMTFKRGGNVVIPSFAVGRTQEVVYALNKYVENNLLKNINVYVDSPLAYESTEIFKKFTKYYDKEACNLLIAGDNPLDFEGLKFTKSPEESVQINKIKSGAIIISASGMCEAGRIKHHLKHNLWRKESSIVFVGYQAEGTLGRRILEGAKRVKIFGEEIAVNAKIYNLQGLSGHADKNGLFQWVEAMDRRPKAILLVHGDPESQLGFKELLDSKKYNSFIMKSGQSFTPGDENKEKSIIKENVFSLLESLNDVDNIDKDTLIDKIKEVIKNTNI</sequence>
<dbReference type="Proteomes" id="UP000250223">
    <property type="component" value="Unassembled WGS sequence"/>
</dbReference>
<evidence type="ECO:0000313" key="5">
    <source>
        <dbReference type="EMBL" id="SQB36767.1"/>
    </source>
</evidence>
<dbReference type="InterPro" id="IPR022712">
    <property type="entry name" value="Beta_Casp"/>
</dbReference>
<dbReference type="Gene3D" id="3.40.50.10890">
    <property type="match status" value="1"/>
</dbReference>
<name>A0A239ZPI4_CLOCO</name>
<accession>A0A239ZPI4</accession>
<dbReference type="Gene3D" id="3.60.15.10">
    <property type="entry name" value="Ribonuclease Z/Hydroxyacylglutathione hydrolase-like"/>
    <property type="match status" value="1"/>
</dbReference>
<dbReference type="SUPFAM" id="SSF56281">
    <property type="entry name" value="Metallo-hydrolase/oxidoreductase"/>
    <property type="match status" value="1"/>
</dbReference>
<dbReference type="PANTHER" id="PTHR11203:SF37">
    <property type="entry name" value="INTEGRATOR COMPLEX SUBUNIT 11"/>
    <property type="match status" value="1"/>
</dbReference>
<dbReference type="EMBL" id="FNGL01000001">
    <property type="protein sequence ID" value="SDK82393.1"/>
    <property type="molecule type" value="Genomic_DNA"/>
</dbReference>
<evidence type="ECO:0000259" key="3">
    <source>
        <dbReference type="SMART" id="SM01027"/>
    </source>
</evidence>
<dbReference type="InterPro" id="IPR050698">
    <property type="entry name" value="MBL"/>
</dbReference>
<dbReference type="InterPro" id="IPR011108">
    <property type="entry name" value="RMMBL"/>
</dbReference>
<dbReference type="AlphaFoldDB" id="A0A239ZPI4"/>
<reference evidence="4 6" key="1">
    <citation type="submission" date="2016-10" db="EMBL/GenBank/DDBJ databases">
        <authorList>
            <person name="Varghese N."/>
            <person name="Submissions S."/>
        </authorList>
    </citation>
    <scope>NUCLEOTIDE SEQUENCE [LARGE SCALE GENOMIC DNA]</scope>
    <source>
        <strain evidence="4 6">NLAE-zl-C224</strain>
    </source>
</reference>
<reference evidence="5 7" key="2">
    <citation type="submission" date="2018-06" db="EMBL/GenBank/DDBJ databases">
        <authorList>
            <consortium name="Pathogen Informatics"/>
            <person name="Doyle S."/>
        </authorList>
    </citation>
    <scope>NUCLEOTIDE SEQUENCE [LARGE SCALE GENOMIC DNA]</scope>
    <source>
        <strain evidence="5 7">NCTC13028</strain>
    </source>
</reference>
<dbReference type="STRING" id="1494.SAMN05216497_101111"/>
<dbReference type="GeneID" id="70576716"/>
<dbReference type="Pfam" id="PF07521">
    <property type="entry name" value="RMMBL"/>
    <property type="match status" value="1"/>
</dbReference>
<evidence type="ECO:0000313" key="6">
    <source>
        <dbReference type="Proteomes" id="UP000198811"/>
    </source>
</evidence>
<dbReference type="SMART" id="SM01027">
    <property type="entry name" value="Beta-Casp"/>
    <property type="match status" value="1"/>
</dbReference>
<dbReference type="EC" id="3.1.-.-" evidence="5"/>
<evidence type="ECO:0000259" key="2">
    <source>
        <dbReference type="SMART" id="SM00849"/>
    </source>
</evidence>
<dbReference type="CDD" id="cd16295">
    <property type="entry name" value="TTHA0252-CPSF-like_MBL-fold"/>
    <property type="match status" value="1"/>
</dbReference>
<dbReference type="PROSITE" id="PS51257">
    <property type="entry name" value="PROKAR_LIPOPROTEIN"/>
    <property type="match status" value="1"/>
</dbReference>
<dbReference type="PANTHER" id="PTHR11203">
    <property type="entry name" value="CLEAVAGE AND POLYADENYLATION SPECIFICITY FACTOR FAMILY MEMBER"/>
    <property type="match status" value="1"/>
</dbReference>
<dbReference type="EMBL" id="UAWC01000027">
    <property type="protein sequence ID" value="SQB36767.1"/>
    <property type="molecule type" value="Genomic_DNA"/>
</dbReference>
<dbReference type="OrthoDB" id="9803916at2"/>
<evidence type="ECO:0000313" key="4">
    <source>
        <dbReference type="EMBL" id="SDK82393.1"/>
    </source>
</evidence>
<dbReference type="RefSeq" id="WP_089862984.1">
    <property type="nucleotide sequence ID" value="NZ_CP173238.1"/>
</dbReference>